<dbReference type="Pfam" id="PF00563">
    <property type="entry name" value="EAL"/>
    <property type="match status" value="1"/>
</dbReference>
<dbReference type="InterPro" id="IPR011006">
    <property type="entry name" value="CheY-like_superfamily"/>
</dbReference>
<dbReference type="GO" id="GO:0071732">
    <property type="term" value="P:cellular response to nitric oxide"/>
    <property type="evidence" value="ECO:0007669"/>
    <property type="project" value="UniProtKB-ARBA"/>
</dbReference>
<dbReference type="SMART" id="SM00052">
    <property type="entry name" value="EAL"/>
    <property type="match status" value="1"/>
</dbReference>
<accession>A0A2I6S5U8</accession>
<dbReference type="Gene3D" id="3.20.20.450">
    <property type="entry name" value="EAL domain"/>
    <property type="match status" value="1"/>
</dbReference>
<dbReference type="CDD" id="cd01949">
    <property type="entry name" value="GGDEF"/>
    <property type="match status" value="1"/>
</dbReference>
<dbReference type="PROSITE" id="PS50887">
    <property type="entry name" value="GGDEF"/>
    <property type="match status" value="1"/>
</dbReference>
<keyword evidence="1" id="KW-0808">Transferase</keyword>
<dbReference type="InterPro" id="IPR043128">
    <property type="entry name" value="Rev_trsase/Diguanyl_cyclase"/>
</dbReference>
<evidence type="ECO:0000313" key="10">
    <source>
        <dbReference type="EMBL" id="AUN94624.1"/>
    </source>
</evidence>
<name>A0A2I6S5U8_9RHOO</name>
<dbReference type="Gene3D" id="3.30.70.270">
    <property type="match status" value="1"/>
</dbReference>
<dbReference type="SMART" id="SM00091">
    <property type="entry name" value="PAS"/>
    <property type="match status" value="2"/>
</dbReference>
<dbReference type="Proteomes" id="UP000242205">
    <property type="component" value="Chromosome"/>
</dbReference>
<dbReference type="FunFam" id="3.30.70.270:FF:000001">
    <property type="entry name" value="Diguanylate cyclase domain protein"/>
    <property type="match status" value="1"/>
</dbReference>
<dbReference type="GO" id="GO:0000160">
    <property type="term" value="P:phosphorelay signal transduction system"/>
    <property type="evidence" value="ECO:0007669"/>
    <property type="project" value="InterPro"/>
</dbReference>
<dbReference type="FunFam" id="3.20.20.450:FF:000001">
    <property type="entry name" value="Cyclic di-GMP phosphodiesterase yahA"/>
    <property type="match status" value="1"/>
</dbReference>
<dbReference type="SUPFAM" id="SSF52172">
    <property type="entry name" value="CheY-like"/>
    <property type="match status" value="2"/>
</dbReference>
<dbReference type="PROSITE" id="PS50112">
    <property type="entry name" value="PAS"/>
    <property type="match status" value="2"/>
</dbReference>
<feature type="modified residue" description="4-aspartylphosphate" evidence="4">
    <location>
        <position position="186"/>
    </location>
</feature>
<dbReference type="Gene3D" id="3.30.450.40">
    <property type="match status" value="2"/>
</dbReference>
<dbReference type="PROSITE" id="PS50110">
    <property type="entry name" value="RESPONSE_REGULATORY"/>
    <property type="match status" value="2"/>
</dbReference>
<dbReference type="InterPro" id="IPR029787">
    <property type="entry name" value="Nucleotide_cyclase"/>
</dbReference>
<feature type="modified residue" description="4-aspartylphosphate" evidence="4">
    <location>
        <position position="53"/>
    </location>
</feature>
<reference evidence="10 11" key="1">
    <citation type="submission" date="2018-01" db="EMBL/GenBank/DDBJ databases">
        <authorList>
            <person name="Fu G.-Y."/>
        </authorList>
    </citation>
    <scope>NUCLEOTIDE SEQUENCE [LARGE SCALE GENOMIC DNA]</scope>
    <source>
        <strain evidence="10 11">SY39</strain>
    </source>
</reference>
<feature type="domain" description="GGDEF" evidence="9">
    <location>
        <begin position="873"/>
        <end position="1007"/>
    </location>
</feature>
<dbReference type="SMART" id="SM00065">
    <property type="entry name" value="GAF"/>
    <property type="match status" value="2"/>
</dbReference>
<dbReference type="NCBIfam" id="TIGR00254">
    <property type="entry name" value="GGDEF"/>
    <property type="match status" value="1"/>
</dbReference>
<dbReference type="SMART" id="SM00086">
    <property type="entry name" value="PAC"/>
    <property type="match status" value="2"/>
</dbReference>
<dbReference type="PANTHER" id="PTHR44757">
    <property type="entry name" value="DIGUANYLATE CYCLASE DGCP"/>
    <property type="match status" value="1"/>
</dbReference>
<dbReference type="InterPro" id="IPR001789">
    <property type="entry name" value="Sig_transdc_resp-reg_receiver"/>
</dbReference>
<organism evidence="10 11">
    <name type="scientific">Pseudazoarcus pumilus</name>
    <dbReference type="NCBI Taxonomy" id="2067960"/>
    <lineage>
        <taxon>Bacteria</taxon>
        <taxon>Pseudomonadati</taxon>
        <taxon>Pseudomonadota</taxon>
        <taxon>Betaproteobacteria</taxon>
        <taxon>Rhodocyclales</taxon>
        <taxon>Zoogloeaceae</taxon>
        <taxon>Pseudazoarcus</taxon>
    </lineage>
</organism>
<dbReference type="CDD" id="cd01948">
    <property type="entry name" value="EAL"/>
    <property type="match status" value="1"/>
</dbReference>
<evidence type="ECO:0000313" key="11">
    <source>
        <dbReference type="Proteomes" id="UP000242205"/>
    </source>
</evidence>
<feature type="domain" description="Response regulatory" evidence="5">
    <location>
        <begin position="134"/>
        <end position="252"/>
    </location>
</feature>
<evidence type="ECO:0000259" key="7">
    <source>
        <dbReference type="PROSITE" id="PS50113"/>
    </source>
</evidence>
<dbReference type="Pfam" id="PF00990">
    <property type="entry name" value="GGDEF"/>
    <property type="match status" value="1"/>
</dbReference>
<dbReference type="SUPFAM" id="SSF55785">
    <property type="entry name" value="PYP-like sensor domain (PAS domain)"/>
    <property type="match status" value="2"/>
</dbReference>
<feature type="domain" description="PAS" evidence="6">
    <location>
        <begin position="268"/>
        <end position="339"/>
    </location>
</feature>
<dbReference type="Gene3D" id="3.30.450.20">
    <property type="entry name" value="PAS domain"/>
    <property type="match status" value="2"/>
</dbReference>
<keyword evidence="11" id="KW-1185">Reference proteome</keyword>
<dbReference type="AlphaFoldDB" id="A0A2I6S5U8"/>
<dbReference type="InterPro" id="IPR052155">
    <property type="entry name" value="Biofilm_reg_signaling"/>
</dbReference>
<dbReference type="Pfam" id="PF01590">
    <property type="entry name" value="GAF"/>
    <property type="match status" value="1"/>
</dbReference>
<evidence type="ECO:0000259" key="5">
    <source>
        <dbReference type="PROSITE" id="PS50110"/>
    </source>
</evidence>
<dbReference type="InterPro" id="IPR000700">
    <property type="entry name" value="PAS-assoc_C"/>
</dbReference>
<evidence type="ECO:0000259" key="9">
    <source>
        <dbReference type="PROSITE" id="PS50887"/>
    </source>
</evidence>
<dbReference type="EMBL" id="CP025682">
    <property type="protein sequence ID" value="AUN94624.1"/>
    <property type="molecule type" value="Genomic_DNA"/>
</dbReference>
<dbReference type="GO" id="GO:0071111">
    <property type="term" value="F:cyclic-guanylate-specific phosphodiesterase activity"/>
    <property type="evidence" value="ECO:0007669"/>
    <property type="project" value="UniProtKB-EC"/>
</dbReference>
<dbReference type="SMART" id="SM00448">
    <property type="entry name" value="REC"/>
    <property type="match status" value="2"/>
</dbReference>
<feature type="domain" description="Response regulatory" evidence="5">
    <location>
        <begin position="2"/>
        <end position="118"/>
    </location>
</feature>
<dbReference type="SUPFAM" id="SSF55073">
    <property type="entry name" value="Nucleotide cyclase"/>
    <property type="match status" value="1"/>
</dbReference>
<feature type="domain" description="PAC" evidence="7">
    <location>
        <begin position="789"/>
        <end position="841"/>
    </location>
</feature>
<evidence type="ECO:0000256" key="1">
    <source>
        <dbReference type="ARBA" id="ARBA00022679"/>
    </source>
</evidence>
<dbReference type="InterPro" id="IPR035965">
    <property type="entry name" value="PAS-like_dom_sf"/>
</dbReference>
<evidence type="ECO:0000259" key="6">
    <source>
        <dbReference type="PROSITE" id="PS50112"/>
    </source>
</evidence>
<evidence type="ECO:0000256" key="4">
    <source>
        <dbReference type="PROSITE-ProRule" id="PRU00169"/>
    </source>
</evidence>
<proteinExistence type="predicted"/>
<dbReference type="InterPro" id="IPR029016">
    <property type="entry name" value="GAF-like_dom_sf"/>
</dbReference>
<dbReference type="Gene3D" id="3.40.50.2300">
    <property type="match status" value="2"/>
</dbReference>
<evidence type="ECO:0000256" key="2">
    <source>
        <dbReference type="ARBA" id="ARBA00022777"/>
    </source>
</evidence>
<dbReference type="InterPro" id="IPR001633">
    <property type="entry name" value="EAL_dom"/>
</dbReference>
<dbReference type="PROSITE" id="PS50883">
    <property type="entry name" value="EAL"/>
    <property type="match status" value="1"/>
</dbReference>
<evidence type="ECO:0000259" key="8">
    <source>
        <dbReference type="PROSITE" id="PS50883"/>
    </source>
</evidence>
<dbReference type="InterPro" id="IPR000014">
    <property type="entry name" value="PAS"/>
</dbReference>
<dbReference type="CDD" id="cd00156">
    <property type="entry name" value="REC"/>
    <property type="match status" value="2"/>
</dbReference>
<dbReference type="InterPro" id="IPR013767">
    <property type="entry name" value="PAS_fold"/>
</dbReference>
<dbReference type="NCBIfam" id="TIGR00229">
    <property type="entry name" value="sensory_box"/>
    <property type="match status" value="2"/>
</dbReference>
<dbReference type="RefSeq" id="WP_102246692.1">
    <property type="nucleotide sequence ID" value="NZ_CP025682.1"/>
</dbReference>
<protein>
    <submittedName>
        <fullName evidence="10">Response regulator receiver protein</fullName>
    </submittedName>
</protein>
<dbReference type="OrthoDB" id="9813903at2"/>
<dbReference type="SUPFAM" id="SSF55781">
    <property type="entry name" value="GAF domain-like"/>
    <property type="match status" value="2"/>
</dbReference>
<feature type="domain" description="EAL" evidence="8">
    <location>
        <begin position="1016"/>
        <end position="1270"/>
    </location>
</feature>
<dbReference type="CDD" id="cd00130">
    <property type="entry name" value="PAS"/>
    <property type="match status" value="2"/>
</dbReference>
<sequence length="1272" mass="140709">MRALYVEDSAADADLARRALRRSAPTLELDVATTLSAARALLDEHAYDVVLLDLGLPDGSGFDFLAELGEAVVSPAVVVLTGSGEQDVALSALKAGADDYVTKRDDYLAQLPAALTSAIERHHEHAQRRSRRMRVLYAEPNAFDVDLTRRHFARHAPHIRLDLVALADEVLTIFDGATGYDAVVLDYRLPGIDGLELVRILRRQRGLDVPIVLLTGHGSGEIAAKALRLGVDDYLPKREGYLFELAVTLEKLQSQAELRRERAELTESEKRFRNLFEHTPAIAVQGYDRNCRVLYWNRASESLYGYTAEQAMGRDLVDLIVPEPQREAMRALAQRWTDSGAPVPATELALQRQDGTPVHVLTSVVTFTTAHGEKEIYSVDVDLSERVASRRLQQARTEVLNGIAADAPLDTVLGTIVAEVESLLTHSQRVDVLFFEPGGKVLADVRRHRLALLDDALAQRCVAAGSQGMFVDLDSVGDDHAAALWSAPLRDEAGTVIGALAVSCQRPGEPAAGEREILAEFASLASLAVQKRRVADAVRQREDALEMAARAALELLREDDLDLGLRTVLEAVGRHVGGDSTYVFEVHPHPDDGRPAASIRHRWETEGLLHHVPDAEVTDLPIEDVGLGRWLECLGRGDSFVADIDELPEAERRFFDDKTVASIMLLPLFCNGSLWGCVGIETEVRRQHWSASDESVLRIVAAGISAAIERKLALDSLRRAAAVFESTRDGIVITDLHGFIVAINRAYTEITGFTEAEALGRKSSLLRSERQGERFYRELWQSLRERGHWQGEVWNRRKDGEVGPTWLSISTVRDAHGNATQYVGVMTDISQLKNSEAELQRLAHFDPLTGLPNRVLVNLRLEHAIDHAARHGHAIAVLFIDLDRFKDVNDSFGHPVGDELLVQIGLRLRSRVRADDTLARLGGDEFLMVMERLDEPEEAARVAMTLIRLLDDPFVLSGGQEVYVGSSVGISIYPQDGADPTELIQHADAALYQAKAEGRSTFRFYTAELSRAAQQRVELETRMRRALERDEFELHYQPQIDVPSGRIVGCEALLRWRDPERGLISPGEFIPIAEGNGLIVPLGEWTLRAACEQARRWTDAGLAPMTMAVNLSGRQLWHSDLPQRIALIIEETGIDPARLELELTESTIMGHEELAGERLRELKALGVTLAIDDFGTGYSSLAYLKRFPIDVLKIDREFVRDVPHDVGDMEIASAIVAMARTLRMRVVAEGVETGDQLEFLKGQSCDLYQGFLFSPAVLPDAFVRLLGAPVAT</sequence>
<gene>
    <name evidence="10" type="ORF">C0099_06525</name>
</gene>
<dbReference type="InterPro" id="IPR001610">
    <property type="entry name" value="PAC"/>
</dbReference>
<dbReference type="GO" id="GO:0006355">
    <property type="term" value="P:regulation of DNA-templated transcription"/>
    <property type="evidence" value="ECO:0007669"/>
    <property type="project" value="InterPro"/>
</dbReference>
<dbReference type="KEGG" id="atw:C0099_06525"/>
<keyword evidence="4" id="KW-0597">Phosphoprotein</keyword>
<dbReference type="PANTHER" id="PTHR44757:SF2">
    <property type="entry name" value="BIOFILM ARCHITECTURE MAINTENANCE PROTEIN MBAA"/>
    <property type="match status" value="1"/>
</dbReference>
<dbReference type="SUPFAM" id="SSF141868">
    <property type="entry name" value="EAL domain-like"/>
    <property type="match status" value="1"/>
</dbReference>
<dbReference type="SMART" id="SM00267">
    <property type="entry name" value="GGDEF"/>
    <property type="match status" value="1"/>
</dbReference>
<comment type="catalytic activity">
    <reaction evidence="3">
        <text>3',3'-c-di-GMP + H2O = 5'-phosphoguanylyl(3'-&gt;5')guanosine + H(+)</text>
        <dbReference type="Rhea" id="RHEA:24902"/>
        <dbReference type="ChEBI" id="CHEBI:15377"/>
        <dbReference type="ChEBI" id="CHEBI:15378"/>
        <dbReference type="ChEBI" id="CHEBI:58754"/>
        <dbReference type="ChEBI" id="CHEBI:58805"/>
        <dbReference type="EC" id="3.1.4.52"/>
    </reaction>
    <physiologicalReaction direction="left-to-right" evidence="3">
        <dbReference type="Rhea" id="RHEA:24903"/>
    </physiologicalReaction>
</comment>
<keyword evidence="2" id="KW-0418">Kinase</keyword>
<dbReference type="Pfam" id="PF00989">
    <property type="entry name" value="PAS"/>
    <property type="match status" value="2"/>
</dbReference>
<feature type="domain" description="PAS" evidence="6">
    <location>
        <begin position="716"/>
        <end position="761"/>
    </location>
</feature>
<evidence type="ECO:0000256" key="3">
    <source>
        <dbReference type="ARBA" id="ARBA00051114"/>
    </source>
</evidence>
<dbReference type="GO" id="GO:0016301">
    <property type="term" value="F:kinase activity"/>
    <property type="evidence" value="ECO:0007669"/>
    <property type="project" value="UniProtKB-KW"/>
</dbReference>
<dbReference type="Pfam" id="PF00072">
    <property type="entry name" value="Response_reg"/>
    <property type="match status" value="2"/>
</dbReference>
<dbReference type="InterPro" id="IPR035919">
    <property type="entry name" value="EAL_sf"/>
</dbReference>
<dbReference type="PROSITE" id="PS50113">
    <property type="entry name" value="PAC"/>
    <property type="match status" value="1"/>
</dbReference>
<dbReference type="InterPro" id="IPR003018">
    <property type="entry name" value="GAF"/>
</dbReference>
<dbReference type="InterPro" id="IPR000160">
    <property type="entry name" value="GGDEF_dom"/>
</dbReference>